<reference evidence="2" key="1">
    <citation type="submission" date="2019-12" db="EMBL/GenBank/DDBJ databases">
        <authorList>
            <person name="Cremers G."/>
        </authorList>
    </citation>
    <scope>NUCLEOTIDE SEQUENCE</scope>
    <source>
        <strain evidence="2">Mbul2</strain>
        <plasmid evidence="2">1</plasmid>
    </source>
</reference>
<keyword evidence="2" id="KW-0614">Plasmid</keyword>
<organism evidence="2">
    <name type="scientific">Methylobacterium bullatum</name>
    <dbReference type="NCBI Taxonomy" id="570505"/>
    <lineage>
        <taxon>Bacteria</taxon>
        <taxon>Pseudomonadati</taxon>
        <taxon>Pseudomonadota</taxon>
        <taxon>Alphaproteobacteria</taxon>
        <taxon>Hyphomicrobiales</taxon>
        <taxon>Methylobacteriaceae</taxon>
        <taxon>Methylobacterium</taxon>
    </lineage>
</organism>
<keyword evidence="1" id="KW-1133">Transmembrane helix</keyword>
<sequence length="85" mass="9057">MATVSMSRLTSSGFTEAQASAIADTVQASTNGAVETLREELVVWHAYLAFYILVQIGVVLLTILLIQTNFAPPWSLSATNCAAPN</sequence>
<dbReference type="EMBL" id="LR743510">
    <property type="protein sequence ID" value="CAA2137609.1"/>
    <property type="molecule type" value="Genomic_DNA"/>
</dbReference>
<evidence type="ECO:0000256" key="1">
    <source>
        <dbReference type="SAM" id="Phobius"/>
    </source>
</evidence>
<gene>
    <name evidence="2" type="ORF">MBLL_00741</name>
</gene>
<dbReference type="AlphaFoldDB" id="A0A679JFN9"/>
<keyword evidence="1" id="KW-0812">Transmembrane</keyword>
<proteinExistence type="predicted"/>
<geneLocation type="plasmid" evidence="2">
    <name>1</name>
</geneLocation>
<protein>
    <submittedName>
        <fullName evidence="2">Uncharacterized protein</fullName>
    </submittedName>
</protein>
<feature type="transmembrane region" description="Helical" evidence="1">
    <location>
        <begin position="44"/>
        <end position="66"/>
    </location>
</feature>
<name>A0A679JFN9_9HYPH</name>
<evidence type="ECO:0000313" key="2">
    <source>
        <dbReference type="EMBL" id="CAA2137609.1"/>
    </source>
</evidence>
<keyword evidence="1" id="KW-0472">Membrane</keyword>
<accession>A0A679JFN9</accession>